<dbReference type="Proteomes" id="UP000288216">
    <property type="component" value="Unassembled WGS sequence"/>
</dbReference>
<dbReference type="EMBL" id="BFAA01003788">
    <property type="protein sequence ID" value="GCB61434.1"/>
    <property type="molecule type" value="Genomic_DNA"/>
</dbReference>
<feature type="region of interest" description="Disordered" evidence="1">
    <location>
        <begin position="90"/>
        <end position="109"/>
    </location>
</feature>
<organism evidence="2 3">
    <name type="scientific">Scyliorhinus torazame</name>
    <name type="common">Cloudy catshark</name>
    <name type="synonym">Catulus torazame</name>
    <dbReference type="NCBI Taxonomy" id="75743"/>
    <lineage>
        <taxon>Eukaryota</taxon>
        <taxon>Metazoa</taxon>
        <taxon>Chordata</taxon>
        <taxon>Craniata</taxon>
        <taxon>Vertebrata</taxon>
        <taxon>Chondrichthyes</taxon>
        <taxon>Elasmobranchii</taxon>
        <taxon>Galeomorphii</taxon>
        <taxon>Galeoidea</taxon>
        <taxon>Carcharhiniformes</taxon>
        <taxon>Scyliorhinidae</taxon>
        <taxon>Scyliorhinus</taxon>
    </lineage>
</organism>
<accession>A0A401NKP1</accession>
<evidence type="ECO:0000313" key="3">
    <source>
        <dbReference type="Proteomes" id="UP000288216"/>
    </source>
</evidence>
<reference evidence="2 3" key="1">
    <citation type="journal article" date="2018" name="Nat. Ecol. Evol.">
        <title>Shark genomes provide insights into elasmobranch evolution and the origin of vertebrates.</title>
        <authorList>
            <person name="Hara Y"/>
            <person name="Yamaguchi K"/>
            <person name="Onimaru K"/>
            <person name="Kadota M"/>
            <person name="Koyanagi M"/>
            <person name="Keeley SD"/>
            <person name="Tatsumi K"/>
            <person name="Tanaka K"/>
            <person name="Motone F"/>
            <person name="Kageyama Y"/>
            <person name="Nozu R"/>
            <person name="Adachi N"/>
            <person name="Nishimura O"/>
            <person name="Nakagawa R"/>
            <person name="Tanegashima C"/>
            <person name="Kiyatake I"/>
            <person name="Matsumoto R"/>
            <person name="Murakumo K"/>
            <person name="Nishida K"/>
            <person name="Terakita A"/>
            <person name="Kuratani S"/>
            <person name="Sato K"/>
            <person name="Hyodo S Kuraku.S."/>
        </authorList>
    </citation>
    <scope>NUCLEOTIDE SEQUENCE [LARGE SCALE GENOMIC DNA]</scope>
</reference>
<evidence type="ECO:0000256" key="1">
    <source>
        <dbReference type="SAM" id="MobiDB-lite"/>
    </source>
</evidence>
<sequence>MSCFVDSADRLHTQAICKLKRSFSSLRDVNPEKMVSEINLKTENEKPFCIEGNRACLPVESEIPSHTQQAESSSTGIPGTELIPVAPVLRGSETNQKNDNGSLGTTSKMKVDGADKTQIEAPSILLQSNNISFNDQDIVCPTNCCKKSGETENASWTFSPDDNIIEPVVGKALGDTDSSQCKTSGQKKEMTQELADTEEIPVLLNTLLFLTPTQELVSQLTGLAENTKSLIYPLHVFASKLTFDICN</sequence>
<evidence type="ECO:0000313" key="2">
    <source>
        <dbReference type="EMBL" id="GCB61434.1"/>
    </source>
</evidence>
<dbReference type="AlphaFoldDB" id="A0A401NKP1"/>
<proteinExistence type="predicted"/>
<protein>
    <submittedName>
        <fullName evidence="2">Uncharacterized protein</fullName>
    </submittedName>
</protein>
<dbReference type="OrthoDB" id="10356727at2759"/>
<name>A0A401NKP1_SCYTO</name>
<feature type="compositionally biased region" description="Polar residues" evidence="1">
    <location>
        <begin position="92"/>
        <end position="108"/>
    </location>
</feature>
<keyword evidence="3" id="KW-1185">Reference proteome</keyword>
<gene>
    <name evidence="2" type="ORF">scyTo_0009337</name>
</gene>
<comment type="caution">
    <text evidence="2">The sequence shown here is derived from an EMBL/GenBank/DDBJ whole genome shotgun (WGS) entry which is preliminary data.</text>
</comment>